<dbReference type="Proteomes" id="UP001165143">
    <property type="component" value="Unassembled WGS sequence"/>
</dbReference>
<name>A0A9W6UN41_9ACTN</name>
<feature type="region of interest" description="Disordered" evidence="1">
    <location>
        <begin position="1"/>
        <end position="22"/>
    </location>
</feature>
<accession>A0A9W6UN41</accession>
<evidence type="ECO:0000313" key="3">
    <source>
        <dbReference type="Proteomes" id="UP001165143"/>
    </source>
</evidence>
<evidence type="ECO:0000256" key="1">
    <source>
        <dbReference type="SAM" id="MobiDB-lite"/>
    </source>
</evidence>
<evidence type="ECO:0000313" key="2">
    <source>
        <dbReference type="EMBL" id="GLW56096.1"/>
    </source>
</evidence>
<dbReference type="AlphaFoldDB" id="A0A9W6UN41"/>
<sequence length="191" mass="20481">MEAAGGENAGMEPLEPPLPPPPLPLLYLDVDGPLIPFGGPAGRQPEHLTERRIREVLGAEAAGHPLLARIDPRHGARIAALPCRPVWATTWEHEANICVAPLLGLPPLPVLEEGDGADADTPYGVHWKTPLLVGHADGTAFAWVDDEIGTADRQWVADHHPGPALLLRVDPQAGLKEQDFAVLEEWLRGPG</sequence>
<dbReference type="EMBL" id="BSRX01000024">
    <property type="protein sequence ID" value="GLW56096.1"/>
    <property type="molecule type" value="Genomic_DNA"/>
</dbReference>
<evidence type="ECO:0008006" key="4">
    <source>
        <dbReference type="Google" id="ProtNLM"/>
    </source>
</evidence>
<comment type="caution">
    <text evidence="2">The sequence shown here is derived from an EMBL/GenBank/DDBJ whole genome shotgun (WGS) entry which is preliminary data.</text>
</comment>
<organism evidence="2 3">
    <name type="scientific">Kitasatospora phosalacinea</name>
    <dbReference type="NCBI Taxonomy" id="2065"/>
    <lineage>
        <taxon>Bacteria</taxon>
        <taxon>Bacillati</taxon>
        <taxon>Actinomycetota</taxon>
        <taxon>Actinomycetes</taxon>
        <taxon>Kitasatosporales</taxon>
        <taxon>Streptomycetaceae</taxon>
        <taxon>Kitasatospora</taxon>
    </lineage>
</organism>
<proteinExistence type="predicted"/>
<gene>
    <name evidence="2" type="ORF">Kpho01_41070</name>
</gene>
<reference evidence="2" key="1">
    <citation type="submission" date="2023-02" db="EMBL/GenBank/DDBJ databases">
        <title>Kitasatospora phosalacinea NBRC 14362.</title>
        <authorList>
            <person name="Ichikawa N."/>
            <person name="Sato H."/>
            <person name="Tonouchi N."/>
        </authorList>
    </citation>
    <scope>NUCLEOTIDE SEQUENCE</scope>
    <source>
        <strain evidence="2">NBRC 14362</strain>
    </source>
</reference>
<protein>
    <recommendedName>
        <fullName evidence="4">Secreted protein</fullName>
    </recommendedName>
</protein>